<evidence type="ECO:0000256" key="1">
    <source>
        <dbReference type="SAM" id="MobiDB-lite"/>
    </source>
</evidence>
<organism evidence="2 3">
    <name type="scientific">Tilletiopsis washingtonensis</name>
    <dbReference type="NCBI Taxonomy" id="58919"/>
    <lineage>
        <taxon>Eukaryota</taxon>
        <taxon>Fungi</taxon>
        <taxon>Dikarya</taxon>
        <taxon>Basidiomycota</taxon>
        <taxon>Ustilaginomycotina</taxon>
        <taxon>Exobasidiomycetes</taxon>
        <taxon>Entylomatales</taxon>
        <taxon>Entylomatales incertae sedis</taxon>
        <taxon>Tilletiopsis</taxon>
    </lineage>
</organism>
<dbReference type="EMBL" id="KZ819299">
    <property type="protein sequence ID" value="PWN96509.1"/>
    <property type="molecule type" value="Genomic_DNA"/>
</dbReference>
<dbReference type="RefSeq" id="XP_025596788.1">
    <property type="nucleotide sequence ID" value="XM_025742995.1"/>
</dbReference>
<sequence>MRLQLDCGLLGRRTAPAGSSGEAERGTPSRRRDFQPPGPPAVRQSPSVPDEHAAGQQMVAHCRCKPGLDSRGRCSDAVLSIESDDERRCCCEAPL</sequence>
<accession>A0A316Z4J1</accession>
<name>A0A316Z4J1_9BASI</name>
<evidence type="ECO:0000313" key="2">
    <source>
        <dbReference type="EMBL" id="PWN96509.1"/>
    </source>
</evidence>
<protein>
    <submittedName>
        <fullName evidence="2">Uncharacterized protein</fullName>
    </submittedName>
</protein>
<evidence type="ECO:0000313" key="3">
    <source>
        <dbReference type="Proteomes" id="UP000245946"/>
    </source>
</evidence>
<feature type="region of interest" description="Disordered" evidence="1">
    <location>
        <begin position="1"/>
        <end position="56"/>
    </location>
</feature>
<dbReference type="AlphaFoldDB" id="A0A316Z4J1"/>
<proteinExistence type="predicted"/>
<reference evidence="2 3" key="1">
    <citation type="journal article" date="2018" name="Mol. Biol. Evol.">
        <title>Broad Genomic Sampling Reveals a Smut Pathogenic Ancestry of the Fungal Clade Ustilaginomycotina.</title>
        <authorList>
            <person name="Kijpornyongpan T."/>
            <person name="Mondo S.J."/>
            <person name="Barry K."/>
            <person name="Sandor L."/>
            <person name="Lee J."/>
            <person name="Lipzen A."/>
            <person name="Pangilinan J."/>
            <person name="LaButti K."/>
            <person name="Hainaut M."/>
            <person name="Henrissat B."/>
            <person name="Grigoriev I.V."/>
            <person name="Spatafora J.W."/>
            <person name="Aime M.C."/>
        </authorList>
    </citation>
    <scope>NUCLEOTIDE SEQUENCE [LARGE SCALE GENOMIC DNA]</scope>
    <source>
        <strain evidence="2 3">MCA 4186</strain>
    </source>
</reference>
<keyword evidence="3" id="KW-1185">Reference proteome</keyword>
<dbReference type="Proteomes" id="UP000245946">
    <property type="component" value="Unassembled WGS sequence"/>
</dbReference>
<feature type="compositionally biased region" description="Basic and acidic residues" evidence="1">
    <location>
        <begin position="22"/>
        <end position="34"/>
    </location>
</feature>
<dbReference type="GeneID" id="37270539"/>
<gene>
    <name evidence="2" type="ORF">FA09DRAFT_331368</name>
</gene>